<feature type="signal peptide" evidence="1">
    <location>
        <begin position="1"/>
        <end position="16"/>
    </location>
</feature>
<dbReference type="EMBL" id="CP049056">
    <property type="protein sequence ID" value="QIE57631.1"/>
    <property type="molecule type" value="Genomic_DNA"/>
</dbReference>
<reference evidence="2 3" key="1">
    <citation type="submission" date="2020-02" db="EMBL/GenBank/DDBJ databases">
        <title>complete genome sequence of Rhodobacteraceae bacterium.</title>
        <authorList>
            <person name="Park J."/>
            <person name="Kim Y.-S."/>
            <person name="Kim K.-H."/>
        </authorList>
    </citation>
    <scope>NUCLEOTIDE SEQUENCE [LARGE SCALE GENOMIC DNA]</scope>
    <source>
        <strain evidence="2 3">RR4-56</strain>
    </source>
</reference>
<organism evidence="2 3">
    <name type="scientific">Pikeienuella piscinae</name>
    <dbReference type="NCBI Taxonomy" id="2748098"/>
    <lineage>
        <taxon>Bacteria</taxon>
        <taxon>Pseudomonadati</taxon>
        <taxon>Pseudomonadota</taxon>
        <taxon>Alphaproteobacteria</taxon>
        <taxon>Rhodobacterales</taxon>
        <taxon>Paracoccaceae</taxon>
        <taxon>Pikeienuella</taxon>
    </lineage>
</organism>
<dbReference type="PROSITE" id="PS51257">
    <property type="entry name" value="PROKAR_LIPOPROTEIN"/>
    <property type="match status" value="1"/>
</dbReference>
<dbReference type="Proteomes" id="UP000503336">
    <property type="component" value="Chromosome"/>
</dbReference>
<protein>
    <submittedName>
        <fullName evidence="2">Uncharacterized protein</fullName>
    </submittedName>
</protein>
<dbReference type="AlphaFoldDB" id="A0A7M3T6K0"/>
<keyword evidence="1" id="KW-0732">Signal</keyword>
<gene>
    <name evidence="2" type="ORF">G5B40_20545</name>
</gene>
<evidence type="ECO:0000256" key="1">
    <source>
        <dbReference type="SAM" id="SignalP"/>
    </source>
</evidence>
<dbReference type="RefSeq" id="WP_165102901.1">
    <property type="nucleotide sequence ID" value="NZ_CP049056.1"/>
</dbReference>
<feature type="chain" id="PRO_5029883636" evidence="1">
    <location>
        <begin position="17"/>
        <end position="45"/>
    </location>
</feature>
<evidence type="ECO:0000313" key="2">
    <source>
        <dbReference type="EMBL" id="QIE57631.1"/>
    </source>
</evidence>
<evidence type="ECO:0000313" key="3">
    <source>
        <dbReference type="Proteomes" id="UP000503336"/>
    </source>
</evidence>
<keyword evidence="3" id="KW-1185">Reference proteome</keyword>
<proteinExistence type="predicted"/>
<name>A0A7M3T6K0_9RHOB</name>
<accession>A0A7M3T6K0</accession>
<dbReference type="KEGG" id="hdh:G5B40_20545"/>
<sequence>MLHVRFALLVIAFGLAACEAGITTSGASDARALVGDGGGNGAGAQ</sequence>